<keyword evidence="2" id="KW-1185">Reference proteome</keyword>
<dbReference type="AlphaFoldDB" id="A0A1G6USB5"/>
<sequence>MSTSTFIPDPATAVAAADARYRALQWVADNIHLLSAASVHVEWHGNVTISGYSGATASIREALSVVADDRMNEVSPTHSWWRGVIDTTDGLIAVTVVDDPMAQS</sequence>
<name>A0A1G6USB5_9ACTN</name>
<dbReference type="Proteomes" id="UP000198546">
    <property type="component" value="Chromosome i"/>
</dbReference>
<dbReference type="RefSeq" id="WP_090591111.1">
    <property type="nucleotide sequence ID" value="NZ_LT629688.1"/>
</dbReference>
<protein>
    <submittedName>
        <fullName evidence="1">Uncharacterized protein</fullName>
    </submittedName>
</protein>
<accession>A0A1G6USB5</accession>
<reference evidence="1 2" key="1">
    <citation type="submission" date="2016-10" db="EMBL/GenBank/DDBJ databases">
        <authorList>
            <person name="de Groot N.N."/>
        </authorList>
    </citation>
    <scope>NUCLEOTIDE SEQUENCE [LARGE SCALE GENOMIC DNA]</scope>
    <source>
        <strain evidence="1 2">MON 2.2</strain>
    </source>
</reference>
<proteinExistence type="predicted"/>
<evidence type="ECO:0000313" key="1">
    <source>
        <dbReference type="EMBL" id="SDD43445.1"/>
    </source>
</evidence>
<organism evidence="1 2">
    <name type="scientific">Auraticoccus monumenti</name>
    <dbReference type="NCBI Taxonomy" id="675864"/>
    <lineage>
        <taxon>Bacteria</taxon>
        <taxon>Bacillati</taxon>
        <taxon>Actinomycetota</taxon>
        <taxon>Actinomycetes</taxon>
        <taxon>Propionibacteriales</taxon>
        <taxon>Propionibacteriaceae</taxon>
        <taxon>Auraticoccus</taxon>
    </lineage>
</organism>
<dbReference type="STRING" id="675864.SAMN04489747_0940"/>
<dbReference type="EMBL" id="LT629688">
    <property type="protein sequence ID" value="SDD43445.1"/>
    <property type="molecule type" value="Genomic_DNA"/>
</dbReference>
<gene>
    <name evidence="1" type="ORF">SAMN04489747_0940</name>
</gene>
<evidence type="ECO:0000313" key="2">
    <source>
        <dbReference type="Proteomes" id="UP000198546"/>
    </source>
</evidence>